<keyword evidence="10 14" id="KW-0472">Membrane</keyword>
<dbReference type="InterPro" id="IPR001873">
    <property type="entry name" value="ENaC"/>
</dbReference>
<evidence type="ECO:0000256" key="11">
    <source>
        <dbReference type="ARBA" id="ARBA00023201"/>
    </source>
</evidence>
<protein>
    <submittedName>
        <fullName evidence="15">Uncharacterized protein</fullName>
    </submittedName>
</protein>
<evidence type="ECO:0000313" key="15">
    <source>
        <dbReference type="EMBL" id="PNF38621.1"/>
    </source>
</evidence>
<keyword evidence="4 13" id="KW-0813">Transport</keyword>
<evidence type="ECO:0000313" key="16">
    <source>
        <dbReference type="Proteomes" id="UP000235965"/>
    </source>
</evidence>
<keyword evidence="6 13" id="KW-0812">Transmembrane</keyword>
<dbReference type="GO" id="GO:0015280">
    <property type="term" value="F:ligand-gated sodium channel activity"/>
    <property type="evidence" value="ECO:0007669"/>
    <property type="project" value="TreeGrafter"/>
</dbReference>
<dbReference type="Gene3D" id="1.10.10.60">
    <property type="entry name" value="Homeodomain-like"/>
    <property type="match status" value="1"/>
</dbReference>
<comment type="subcellular location">
    <subcellularLocation>
        <location evidence="2">Membrane</location>
        <topology evidence="2">Multi-pass membrane protein</topology>
    </subcellularLocation>
    <subcellularLocation>
        <location evidence="1">Nucleus</location>
    </subcellularLocation>
</comment>
<keyword evidence="16" id="KW-1185">Reference proteome</keyword>
<evidence type="ECO:0000256" key="5">
    <source>
        <dbReference type="ARBA" id="ARBA00022461"/>
    </source>
</evidence>
<dbReference type="Pfam" id="PF00858">
    <property type="entry name" value="ASC"/>
    <property type="match status" value="1"/>
</dbReference>
<dbReference type="GO" id="GO:0003677">
    <property type="term" value="F:DNA binding"/>
    <property type="evidence" value="ECO:0007669"/>
    <property type="project" value="InterPro"/>
</dbReference>
<accession>A0A2J7RCQ7</accession>
<reference evidence="15 16" key="1">
    <citation type="submission" date="2017-12" db="EMBL/GenBank/DDBJ databases">
        <title>Hemimetabolous genomes reveal molecular basis of termite eusociality.</title>
        <authorList>
            <person name="Harrison M.C."/>
            <person name="Jongepier E."/>
            <person name="Robertson H.M."/>
            <person name="Arning N."/>
            <person name="Bitard-Feildel T."/>
            <person name="Chao H."/>
            <person name="Childers C.P."/>
            <person name="Dinh H."/>
            <person name="Doddapaneni H."/>
            <person name="Dugan S."/>
            <person name="Gowin J."/>
            <person name="Greiner C."/>
            <person name="Han Y."/>
            <person name="Hu H."/>
            <person name="Hughes D.S.T."/>
            <person name="Huylmans A.-K."/>
            <person name="Kemena C."/>
            <person name="Kremer L.P.M."/>
            <person name="Lee S.L."/>
            <person name="Lopez-Ezquerra A."/>
            <person name="Mallet L."/>
            <person name="Monroy-Kuhn J.M."/>
            <person name="Moser A."/>
            <person name="Murali S.C."/>
            <person name="Muzny D.M."/>
            <person name="Otani S."/>
            <person name="Piulachs M.-D."/>
            <person name="Poelchau M."/>
            <person name="Qu J."/>
            <person name="Schaub F."/>
            <person name="Wada-Katsumata A."/>
            <person name="Worley K.C."/>
            <person name="Xie Q."/>
            <person name="Ylla G."/>
            <person name="Poulsen M."/>
            <person name="Gibbs R.A."/>
            <person name="Schal C."/>
            <person name="Richards S."/>
            <person name="Belles X."/>
            <person name="Korb J."/>
            <person name="Bornberg-Bauer E."/>
        </authorList>
    </citation>
    <scope>NUCLEOTIDE SEQUENCE [LARGE SCALE GENOMIC DNA]</scope>
    <source>
        <tissue evidence="15">Whole body</tissue>
    </source>
</reference>
<evidence type="ECO:0000256" key="13">
    <source>
        <dbReference type="RuleBase" id="RU000679"/>
    </source>
</evidence>
<name>A0A2J7RCQ7_9NEOP</name>
<evidence type="ECO:0000256" key="4">
    <source>
        <dbReference type="ARBA" id="ARBA00022448"/>
    </source>
</evidence>
<dbReference type="STRING" id="105785.A0A2J7RCQ7"/>
<keyword evidence="12 13" id="KW-0407">Ion channel</keyword>
<keyword evidence="11 13" id="KW-0739">Sodium transport</keyword>
<dbReference type="PANTHER" id="PTHR11690:SF175">
    <property type="entry name" value="PICKPOCKET 13-RELATED"/>
    <property type="match status" value="1"/>
</dbReference>
<feature type="transmembrane region" description="Helical" evidence="14">
    <location>
        <begin position="236"/>
        <end position="255"/>
    </location>
</feature>
<evidence type="ECO:0000256" key="14">
    <source>
        <dbReference type="SAM" id="Phobius"/>
    </source>
</evidence>
<evidence type="ECO:0000256" key="1">
    <source>
        <dbReference type="ARBA" id="ARBA00004123"/>
    </source>
</evidence>
<dbReference type="GO" id="GO:0005886">
    <property type="term" value="C:plasma membrane"/>
    <property type="evidence" value="ECO:0007669"/>
    <property type="project" value="TreeGrafter"/>
</dbReference>
<evidence type="ECO:0000256" key="6">
    <source>
        <dbReference type="ARBA" id="ARBA00022692"/>
    </source>
</evidence>
<evidence type="ECO:0000256" key="8">
    <source>
        <dbReference type="ARBA" id="ARBA00023053"/>
    </source>
</evidence>
<dbReference type="Gene3D" id="2.60.470.10">
    <property type="entry name" value="Acid-sensing ion channels like domains"/>
    <property type="match status" value="1"/>
</dbReference>
<keyword evidence="9 13" id="KW-0406">Ion transport</keyword>
<dbReference type="InterPro" id="IPR009057">
    <property type="entry name" value="Homeodomain-like_sf"/>
</dbReference>
<sequence length="604" mass="69863">MGETRDAYRIFVGKPEGKRPQRRPRRRWVDNITMDLREIGWDGMDWVDLAQDRDQWRALLNTYYEDGEMEEAAIGFSYGRNEEEEESIPKAGFSSQNGNRARVYYRRAAFCCAFVYAKELTAKDIHKEIFPVYGGKYFLRKAVHNWGEKRRKRFADYGEVETEVRKWTRFGIVLDLAAKGCHLPDHAYTIRLSKAQGLLCRNCERLYASPAELLANSSGRFYAIQPVVLTPKEQVMLFWAVCCTLSCYGSILLILSAHDTFQNNRLSFVVSTTYLDWSTSFPSVSVCETENNNKSKLQAIEYFKENYDANKMAVMHDIAFFQDTTPYLIKTCQQNSRKKVFNCSGIDIVSLARTIRSSCEETFDRCLWNGEDFDCCSHFLQLETELGICYSINNVQTINSSQPGKTMNFKSDRNTGPGSLLLHFRTTTNVFMHSRSDVPNLNAKETDVVVVQSRPRSQHEVYLSVHETENVDGVGGMEAKKRKCLFPWEGYPGYYSHYSYSACIVECRRRAEMDLCNCTRHLLPYTEMKRKIIEKRERSVSVADLARTYNRPTSTICTILKNKDKIKETDASKGVTRIPTQRLRILDDVERLLLIWINEKQLHL</sequence>
<dbReference type="PANTHER" id="PTHR11690">
    <property type="entry name" value="AMILORIDE-SENSITIVE SODIUM CHANNEL-RELATED"/>
    <property type="match status" value="1"/>
</dbReference>
<keyword evidence="7 14" id="KW-1133">Transmembrane helix</keyword>
<dbReference type="InParanoid" id="A0A2J7RCQ7"/>
<evidence type="ECO:0000256" key="10">
    <source>
        <dbReference type="ARBA" id="ARBA00023136"/>
    </source>
</evidence>
<dbReference type="GO" id="GO:0005634">
    <property type="term" value="C:nucleus"/>
    <property type="evidence" value="ECO:0007669"/>
    <property type="project" value="UniProtKB-SubCell"/>
</dbReference>
<keyword evidence="8" id="KW-0915">Sodium</keyword>
<proteinExistence type="inferred from homology"/>
<gene>
    <name evidence="15" type="ORF">B7P43_G02309</name>
</gene>
<evidence type="ECO:0000256" key="2">
    <source>
        <dbReference type="ARBA" id="ARBA00004141"/>
    </source>
</evidence>
<dbReference type="EMBL" id="NEVH01005884">
    <property type="protein sequence ID" value="PNF38621.1"/>
    <property type="molecule type" value="Genomic_DNA"/>
</dbReference>
<keyword evidence="5 13" id="KW-0894">Sodium channel</keyword>
<comment type="similarity">
    <text evidence="3 13">Belongs to the amiloride-sensitive sodium channel (TC 1.A.6) family.</text>
</comment>
<dbReference type="AlphaFoldDB" id="A0A2J7RCQ7"/>
<dbReference type="Proteomes" id="UP000235965">
    <property type="component" value="Unassembled WGS sequence"/>
</dbReference>
<dbReference type="OrthoDB" id="5874059at2759"/>
<evidence type="ECO:0000256" key="9">
    <source>
        <dbReference type="ARBA" id="ARBA00023065"/>
    </source>
</evidence>
<dbReference type="SUPFAM" id="SSF46689">
    <property type="entry name" value="Homeodomain-like"/>
    <property type="match status" value="1"/>
</dbReference>
<comment type="caution">
    <text evidence="15">The sequence shown here is derived from an EMBL/GenBank/DDBJ whole genome shotgun (WGS) entry which is preliminary data.</text>
</comment>
<evidence type="ECO:0000256" key="3">
    <source>
        <dbReference type="ARBA" id="ARBA00007193"/>
    </source>
</evidence>
<evidence type="ECO:0000256" key="12">
    <source>
        <dbReference type="ARBA" id="ARBA00023303"/>
    </source>
</evidence>
<evidence type="ECO:0000256" key="7">
    <source>
        <dbReference type="ARBA" id="ARBA00022989"/>
    </source>
</evidence>
<organism evidence="15 16">
    <name type="scientific">Cryptotermes secundus</name>
    <dbReference type="NCBI Taxonomy" id="105785"/>
    <lineage>
        <taxon>Eukaryota</taxon>
        <taxon>Metazoa</taxon>
        <taxon>Ecdysozoa</taxon>
        <taxon>Arthropoda</taxon>
        <taxon>Hexapoda</taxon>
        <taxon>Insecta</taxon>
        <taxon>Pterygota</taxon>
        <taxon>Neoptera</taxon>
        <taxon>Polyneoptera</taxon>
        <taxon>Dictyoptera</taxon>
        <taxon>Blattodea</taxon>
        <taxon>Blattoidea</taxon>
        <taxon>Termitoidae</taxon>
        <taxon>Kalotermitidae</taxon>
        <taxon>Cryptotermitinae</taxon>
        <taxon>Cryptotermes</taxon>
    </lineage>
</organism>